<gene>
    <name evidence="14" type="primary">Piso0_000521</name>
    <name evidence="13" type="ORF">GNLVRS01_PISO0A11176g</name>
    <name evidence="14" type="ORF">GNLVRS01_PISO0B11243g</name>
</gene>
<reference evidence="15" key="2">
    <citation type="journal article" date="2012" name="G3 (Bethesda)">
        <title>Pichia sorbitophila, an interspecies yeast hybrid reveals early steps of genome resolution following polyploidization.</title>
        <authorList>
            <person name="Leh Louis V."/>
            <person name="Despons L."/>
            <person name="Friedrich A."/>
            <person name="Martin T."/>
            <person name="Durrens P."/>
            <person name="Casaregola S."/>
            <person name="Neuveglise C."/>
            <person name="Fairhead C."/>
            <person name="Marck C."/>
            <person name="Cruz J.A."/>
            <person name="Straub M.L."/>
            <person name="Kugler V."/>
            <person name="Sacerdot C."/>
            <person name="Uzunov Z."/>
            <person name="Thierry A."/>
            <person name="Weiss S."/>
            <person name="Bleykasten C."/>
            <person name="De Montigny J."/>
            <person name="Jacques N."/>
            <person name="Jung P."/>
            <person name="Lemaire M."/>
            <person name="Mallet S."/>
            <person name="Morel G."/>
            <person name="Richard G.F."/>
            <person name="Sarkar A."/>
            <person name="Savel G."/>
            <person name="Schacherer J."/>
            <person name="Seret M.L."/>
            <person name="Talla E."/>
            <person name="Samson G."/>
            <person name="Jubin C."/>
            <person name="Poulain J."/>
            <person name="Vacherie B."/>
            <person name="Barbe V."/>
            <person name="Pelletier E."/>
            <person name="Sherman D.J."/>
            <person name="Westhof E."/>
            <person name="Weissenbach J."/>
            <person name="Baret P.V."/>
            <person name="Wincker P."/>
            <person name="Gaillardin C."/>
            <person name="Dujon B."/>
            <person name="Souciet J.L."/>
        </authorList>
    </citation>
    <scope>NUCLEOTIDE SEQUENCE [LARGE SCALE GENOMIC DNA]</scope>
    <source>
        <strain evidence="15">ATCC MYA-4447 / BCRC 22081 / CBS 7064 / NBRC 10061 / NRRL Y-12695</strain>
    </source>
</reference>
<dbReference type="Gene3D" id="1.10.486.10">
    <property type="entry name" value="PCRA, domain 4"/>
    <property type="match status" value="1"/>
</dbReference>
<evidence type="ECO:0000256" key="8">
    <source>
        <dbReference type="ARBA" id="ARBA00034808"/>
    </source>
</evidence>
<dbReference type="InParanoid" id="G8YU78"/>
<evidence type="ECO:0000256" key="1">
    <source>
        <dbReference type="ARBA" id="ARBA00009922"/>
    </source>
</evidence>
<dbReference type="Pfam" id="PF13361">
    <property type="entry name" value="UvrD_C"/>
    <property type="match status" value="2"/>
</dbReference>
<evidence type="ECO:0000259" key="11">
    <source>
        <dbReference type="PROSITE" id="PS51198"/>
    </source>
</evidence>
<dbReference type="OrthoDB" id="1470711at2759"/>
<evidence type="ECO:0000313" key="13">
    <source>
        <dbReference type="EMBL" id="CCE72918.1"/>
    </source>
</evidence>
<dbReference type="FunCoup" id="G8YU78">
    <property type="interactions" value="30"/>
</dbReference>
<dbReference type="SUPFAM" id="SSF52540">
    <property type="entry name" value="P-loop containing nucleoside triphosphate hydrolases"/>
    <property type="match status" value="1"/>
</dbReference>
<dbReference type="Gene3D" id="1.10.10.160">
    <property type="match status" value="1"/>
</dbReference>
<dbReference type="GO" id="GO:0043138">
    <property type="term" value="F:3'-5' DNA helicase activity"/>
    <property type="evidence" value="ECO:0007669"/>
    <property type="project" value="UniProtKB-EC"/>
</dbReference>
<dbReference type="InterPro" id="IPR000212">
    <property type="entry name" value="DNA_helicase_UvrD/REP"/>
</dbReference>
<dbReference type="Pfam" id="PF00580">
    <property type="entry name" value="UvrD-helicase"/>
    <property type="match status" value="1"/>
</dbReference>
<comment type="catalytic activity">
    <reaction evidence="9">
        <text>ATP + H2O = ADP + phosphate + H(+)</text>
        <dbReference type="Rhea" id="RHEA:13065"/>
        <dbReference type="ChEBI" id="CHEBI:15377"/>
        <dbReference type="ChEBI" id="CHEBI:15378"/>
        <dbReference type="ChEBI" id="CHEBI:30616"/>
        <dbReference type="ChEBI" id="CHEBI:43474"/>
        <dbReference type="ChEBI" id="CHEBI:456216"/>
        <dbReference type="EC" id="5.6.2.4"/>
    </reaction>
</comment>
<feature type="domain" description="UvrD-like helicase C-terminal" evidence="12">
    <location>
        <begin position="309"/>
        <end position="646"/>
    </location>
</feature>
<dbReference type="GO" id="GO:0003677">
    <property type="term" value="F:DNA binding"/>
    <property type="evidence" value="ECO:0007669"/>
    <property type="project" value="InterPro"/>
</dbReference>
<comment type="similarity">
    <text evidence="1">Belongs to the helicase family. UvrD subfamily.</text>
</comment>
<feature type="domain" description="UvrD-like helicase ATP-binding" evidence="11">
    <location>
        <begin position="9"/>
        <end position="308"/>
    </location>
</feature>
<keyword evidence="5 10" id="KW-0067">ATP-binding</keyword>
<proteinExistence type="inferred from homology"/>
<dbReference type="STRING" id="559304.G8YU78"/>
<dbReference type="PANTHER" id="PTHR11070:SF46">
    <property type="entry name" value="ATP-DEPENDENT DNA HELICASE HMI1, MITOCHONDRIAL"/>
    <property type="match status" value="1"/>
</dbReference>
<name>G8YU78_PICSO</name>
<protein>
    <recommendedName>
        <fullName evidence="8">DNA 3'-5' helicase</fullName>
        <ecNumber evidence="8">5.6.2.4</ecNumber>
    </recommendedName>
</protein>
<organism evidence="14 15">
    <name type="scientific">Pichia sorbitophila (strain ATCC MYA-4447 / BCRC 22081 / CBS 7064 / NBRC 10061 / NRRL Y-12695)</name>
    <name type="common">Hybrid yeast</name>
    <dbReference type="NCBI Taxonomy" id="559304"/>
    <lineage>
        <taxon>Eukaryota</taxon>
        <taxon>Fungi</taxon>
        <taxon>Dikarya</taxon>
        <taxon>Ascomycota</taxon>
        <taxon>Saccharomycotina</taxon>
        <taxon>Pichiomycetes</taxon>
        <taxon>Debaryomycetaceae</taxon>
        <taxon>Millerozyma</taxon>
    </lineage>
</organism>
<dbReference type="HOGENOM" id="CLU_004585_7_0_1"/>
<dbReference type="AlphaFoldDB" id="G8YU78"/>
<feature type="binding site" evidence="10">
    <location>
        <begin position="30"/>
        <end position="37"/>
    </location>
    <ligand>
        <name>ATP</name>
        <dbReference type="ChEBI" id="CHEBI:30616"/>
    </ligand>
</feature>
<evidence type="ECO:0000313" key="14">
    <source>
        <dbReference type="EMBL" id="CCE73479.1"/>
    </source>
</evidence>
<dbReference type="GO" id="GO:0016787">
    <property type="term" value="F:hydrolase activity"/>
    <property type="evidence" value="ECO:0007669"/>
    <property type="project" value="UniProtKB-UniRule"/>
</dbReference>
<dbReference type="GO" id="GO:0000725">
    <property type="term" value="P:recombinational repair"/>
    <property type="evidence" value="ECO:0007669"/>
    <property type="project" value="TreeGrafter"/>
</dbReference>
<evidence type="ECO:0000259" key="12">
    <source>
        <dbReference type="PROSITE" id="PS51217"/>
    </source>
</evidence>
<comment type="catalytic activity">
    <reaction evidence="7">
        <text>Couples ATP hydrolysis with the unwinding of duplex DNA by translocating in the 3'-5' direction.</text>
        <dbReference type="EC" id="5.6.2.4"/>
    </reaction>
</comment>
<dbReference type="PROSITE" id="PS51217">
    <property type="entry name" value="UVRD_HELICASE_CTER"/>
    <property type="match status" value="1"/>
</dbReference>
<dbReference type="PROSITE" id="PS51198">
    <property type="entry name" value="UVRD_HELICASE_ATP_BIND"/>
    <property type="match status" value="1"/>
</dbReference>
<accession>G8YU78</accession>
<keyword evidence="3 10" id="KW-0378">Hydrolase</keyword>
<evidence type="ECO:0000256" key="9">
    <source>
        <dbReference type="ARBA" id="ARBA00048988"/>
    </source>
</evidence>
<evidence type="ECO:0000256" key="6">
    <source>
        <dbReference type="ARBA" id="ARBA00023235"/>
    </source>
</evidence>
<dbReference type="InterPro" id="IPR013986">
    <property type="entry name" value="DExx_box_DNA_helicase_dom_sf"/>
</dbReference>
<evidence type="ECO:0000313" key="15">
    <source>
        <dbReference type="Proteomes" id="UP000005222"/>
    </source>
</evidence>
<dbReference type="Proteomes" id="UP000005222">
    <property type="component" value="Chromosome A"/>
</dbReference>
<keyword evidence="2 10" id="KW-0547">Nucleotide-binding</keyword>
<reference evidence="14" key="1">
    <citation type="submission" date="2011-10" db="EMBL/GenBank/DDBJ databases">
        <authorList>
            <person name="Genoscope - CEA"/>
        </authorList>
    </citation>
    <scope>NUCLEOTIDE SEQUENCE</scope>
    <source>
        <strain evidence="14">CBS 7064</strain>
    </source>
</reference>
<evidence type="ECO:0000256" key="3">
    <source>
        <dbReference type="ARBA" id="ARBA00022801"/>
    </source>
</evidence>
<dbReference type="PANTHER" id="PTHR11070">
    <property type="entry name" value="UVRD / RECB / PCRA DNA HELICASE FAMILY MEMBER"/>
    <property type="match status" value="1"/>
</dbReference>
<dbReference type="InterPro" id="IPR014016">
    <property type="entry name" value="UvrD-like_ATP-bd"/>
</dbReference>
<evidence type="ECO:0000256" key="2">
    <source>
        <dbReference type="ARBA" id="ARBA00022741"/>
    </source>
</evidence>
<keyword evidence="6" id="KW-0413">Isomerase</keyword>
<dbReference type="CDD" id="cd17932">
    <property type="entry name" value="DEXQc_UvrD"/>
    <property type="match status" value="1"/>
</dbReference>
<dbReference type="OMA" id="ARNELDH"/>
<dbReference type="EC" id="5.6.2.4" evidence="8"/>
<dbReference type="GO" id="GO:0005524">
    <property type="term" value="F:ATP binding"/>
    <property type="evidence" value="ECO:0007669"/>
    <property type="project" value="UniProtKB-UniRule"/>
</dbReference>
<dbReference type="GO" id="GO:0005634">
    <property type="term" value="C:nucleus"/>
    <property type="evidence" value="ECO:0007669"/>
    <property type="project" value="TreeGrafter"/>
</dbReference>
<evidence type="ECO:0000256" key="4">
    <source>
        <dbReference type="ARBA" id="ARBA00022806"/>
    </source>
</evidence>
<sequence length="796" mass="90518">MSGIFDNTTEHQRRIIQHPADLNSILEVRAGPGSGKTSTLAKRIAYLVEHLGYKPDEILVLSMSNRAVKTLRERLRILQDGDLGEKISISTFHSFCGSLIDQYGLKYSSVYKRQMLMDDLSWRSFSKIFSGKTMSLNGKKIKGMLTAHSLESLLSDIRSGKLTVEQAAKVYKVNKEYIEELTEYLIQNGMIRYDDLLYYALNLMQDSQSSASNGKNPLISQLHNYKVIIVDEFQDIYPKLFDIITSIANYPTVDGNDTSIKHISVAGDPNQSIYDFLGTNPKIWDNLRSTFPNATFNVLKLDESFRNTPEILNSVYSIIDQSPSGVIKTDVKSLKQNGPLPTVYSCASAHKEYSFIAQEISRLILESGGVLKYSDFSVLMRTNKEIESFSNHVSKFHDLKVNKLSVALPWVTSRIHLMLDLLAVINGGLGSDFGLLCILSHVDTKAGNSVRLSKLFNLNQEYRDCRFSDKSSNSLESLISIGSLSRSQKISPEDSVFASKLESIYKSAKNHETLFSIYKVVSIIRKQRSVLLSEPSQEHPKNILCSLLYIMENSGLLEYLNYTDFTHNSGKLARNSSDVDMSSFLYDNIKSFYTSLCYSYECFQENKQEANKEDHFLEYFLRNYNDEVPLFEFDKVNIATIHAAKGMEFPVVFIVGLSEMMQPKSSWDPILLQDNARSNDFRLFYVAATRAKYLLYLGTSPYAMEHSKKLGNSFSRRKLAFSSLLSNNSILLENMCRDLKRPFPSNQAIASGSDVSRRLKFRNTSLLSQERYLHQNTPYRFYNLVRKCISKRLVSI</sequence>
<keyword evidence="4 10" id="KW-0347">Helicase</keyword>
<evidence type="ECO:0000256" key="10">
    <source>
        <dbReference type="PROSITE-ProRule" id="PRU00560"/>
    </source>
</evidence>
<dbReference type="EMBL" id="FO082058">
    <property type="protein sequence ID" value="CCE73479.1"/>
    <property type="molecule type" value="Genomic_DNA"/>
</dbReference>
<keyword evidence="15" id="KW-1185">Reference proteome</keyword>
<dbReference type="InterPro" id="IPR014017">
    <property type="entry name" value="DNA_helicase_UvrD-like_C"/>
</dbReference>
<dbReference type="eggNOG" id="KOG2108">
    <property type="taxonomic scope" value="Eukaryota"/>
</dbReference>
<dbReference type="EMBL" id="FO082059">
    <property type="protein sequence ID" value="CCE72918.1"/>
    <property type="molecule type" value="Genomic_DNA"/>
</dbReference>
<evidence type="ECO:0000256" key="5">
    <source>
        <dbReference type="ARBA" id="ARBA00022840"/>
    </source>
</evidence>
<dbReference type="Proteomes" id="UP000005222">
    <property type="component" value="Chromosome B"/>
</dbReference>
<dbReference type="Gene3D" id="3.40.50.300">
    <property type="entry name" value="P-loop containing nucleotide triphosphate hydrolases"/>
    <property type="match status" value="3"/>
</dbReference>
<dbReference type="InterPro" id="IPR027417">
    <property type="entry name" value="P-loop_NTPase"/>
</dbReference>
<evidence type="ECO:0000256" key="7">
    <source>
        <dbReference type="ARBA" id="ARBA00034617"/>
    </source>
</evidence>